<sequence>MSSAASWSYTAAATLWPLLGRDDWTGAATYGAPQVIACDYSAEVMRMTDAKGEEFISRQQIFTERAGVEPGDMILIGVSVSLDPITAGAAEVRAVTRWGDTLDRQADDYRIST</sequence>
<dbReference type="RefSeq" id="WP_058643056.1">
    <property type="nucleotide sequence ID" value="NZ_LDSL01000108.1"/>
</dbReference>
<proteinExistence type="predicted"/>
<dbReference type="Proteomes" id="UP000072741">
    <property type="component" value="Unassembled WGS sequence"/>
</dbReference>
<accession>A0A147GQE4</accession>
<gene>
    <name evidence="1" type="ORF">NS331_16515</name>
</gene>
<name>A0A147GQE4_9BURK</name>
<comment type="caution">
    <text evidence="1">The sequence shown here is derived from an EMBL/GenBank/DDBJ whole genome shotgun (WGS) entry which is preliminary data.</text>
</comment>
<evidence type="ECO:0000313" key="1">
    <source>
        <dbReference type="EMBL" id="KTT17962.1"/>
    </source>
</evidence>
<organism evidence="1 2">
    <name type="scientific">Pseudacidovorax intermedius</name>
    <dbReference type="NCBI Taxonomy" id="433924"/>
    <lineage>
        <taxon>Bacteria</taxon>
        <taxon>Pseudomonadati</taxon>
        <taxon>Pseudomonadota</taxon>
        <taxon>Betaproteobacteria</taxon>
        <taxon>Burkholderiales</taxon>
        <taxon>Comamonadaceae</taxon>
        <taxon>Pseudacidovorax</taxon>
    </lineage>
</organism>
<dbReference type="AlphaFoldDB" id="A0A147GQE4"/>
<reference evidence="1 2" key="1">
    <citation type="journal article" date="2016" name="Front. Microbiol.">
        <title>Genomic Resource of Rice Seed Associated Bacteria.</title>
        <authorList>
            <person name="Midha S."/>
            <person name="Bansal K."/>
            <person name="Sharma S."/>
            <person name="Kumar N."/>
            <person name="Patil P.P."/>
            <person name="Chaudhry V."/>
            <person name="Patil P.B."/>
        </authorList>
    </citation>
    <scope>NUCLEOTIDE SEQUENCE [LARGE SCALE GENOMIC DNA]</scope>
    <source>
        <strain evidence="1 2">NS331</strain>
    </source>
</reference>
<dbReference type="EMBL" id="LDSL01000108">
    <property type="protein sequence ID" value="KTT17962.1"/>
    <property type="molecule type" value="Genomic_DNA"/>
</dbReference>
<evidence type="ECO:0000313" key="2">
    <source>
        <dbReference type="Proteomes" id="UP000072741"/>
    </source>
</evidence>
<protein>
    <submittedName>
        <fullName evidence="1">Uncharacterized protein</fullName>
    </submittedName>
</protein>
<keyword evidence="2" id="KW-1185">Reference proteome</keyword>